<dbReference type="Proteomes" id="UP001159363">
    <property type="component" value="Chromosome 5"/>
</dbReference>
<gene>
    <name evidence="2" type="ORF">PR048_017822</name>
</gene>
<name>A0ABQ9HAK1_9NEOP</name>
<feature type="compositionally biased region" description="Basic and acidic residues" evidence="1">
    <location>
        <begin position="312"/>
        <end position="335"/>
    </location>
</feature>
<reference evidence="2 3" key="1">
    <citation type="submission" date="2023-02" db="EMBL/GenBank/DDBJ databases">
        <title>LHISI_Scaffold_Assembly.</title>
        <authorList>
            <person name="Stuart O.P."/>
            <person name="Cleave R."/>
            <person name="Magrath M.J.L."/>
            <person name="Mikheyev A.S."/>
        </authorList>
    </citation>
    <scope>NUCLEOTIDE SEQUENCE [LARGE SCALE GENOMIC DNA]</scope>
    <source>
        <strain evidence="2">Daus_M_001</strain>
        <tissue evidence="2">Leg muscle</tissue>
    </source>
</reference>
<evidence type="ECO:0000256" key="1">
    <source>
        <dbReference type="SAM" id="MobiDB-lite"/>
    </source>
</evidence>
<feature type="region of interest" description="Disordered" evidence="1">
    <location>
        <begin position="312"/>
        <end position="340"/>
    </location>
</feature>
<evidence type="ECO:0000313" key="3">
    <source>
        <dbReference type="Proteomes" id="UP001159363"/>
    </source>
</evidence>
<feature type="region of interest" description="Disordered" evidence="1">
    <location>
        <begin position="195"/>
        <end position="289"/>
    </location>
</feature>
<organism evidence="2 3">
    <name type="scientific">Dryococelus australis</name>
    <dbReference type="NCBI Taxonomy" id="614101"/>
    <lineage>
        <taxon>Eukaryota</taxon>
        <taxon>Metazoa</taxon>
        <taxon>Ecdysozoa</taxon>
        <taxon>Arthropoda</taxon>
        <taxon>Hexapoda</taxon>
        <taxon>Insecta</taxon>
        <taxon>Pterygota</taxon>
        <taxon>Neoptera</taxon>
        <taxon>Polyneoptera</taxon>
        <taxon>Phasmatodea</taxon>
        <taxon>Verophasmatodea</taxon>
        <taxon>Anareolatae</taxon>
        <taxon>Phasmatidae</taxon>
        <taxon>Eurycanthinae</taxon>
        <taxon>Dryococelus</taxon>
    </lineage>
</organism>
<accession>A0ABQ9HAK1</accession>
<sequence length="507" mass="55136">MCDPTRIQTQFVEIRSELSVQFSTAREVGKAVCKSGAMAALGAILPETLKALPEDRPQHSARAVPDFRMWESCQTMPLVGGFSLGSPAFPTLSFWRSSTNFNHLHRSQDLAVKCLPNLFTLFTHLTSRVKRGEYGTTSECCIVRHDSNIRKSGSDPAGNLTRFTLVGGEQSNHYTSLTTDVYAQFTYKKHWHASHQGELGSTPGAAQAGERERGTSALGASVAAVTSRGSYREVLSRASNTRRGLEDFAGGSRASPTPHPPPSRPCVGGPVARRAPPRGMRTRGNRNHRFRITEKLEEKGSAPTFRKYSEVKQRADLTRGGDRDASCAHGSDRDSPFTSTAVKNTGQLMLDLVRKHEAYVPLSHYGSEDEDITELEEENLETCTVSSDSPSIYTSLNEILDELAFNIDPSEFVQTEPTNLPVPIEFAELPITTELTNLPVPTGCLGLPVPVEHTNIPVLAGSPGLPVLVEPTNLPVPSQSTDVFVTGEPTSLRGLGGDTHSLFQPTQ</sequence>
<feature type="compositionally biased region" description="Basic residues" evidence="1">
    <location>
        <begin position="280"/>
        <end position="289"/>
    </location>
</feature>
<keyword evidence="3" id="KW-1185">Reference proteome</keyword>
<protein>
    <submittedName>
        <fullName evidence="2">Uncharacterized protein</fullName>
    </submittedName>
</protein>
<proteinExistence type="predicted"/>
<evidence type="ECO:0000313" key="2">
    <source>
        <dbReference type="EMBL" id="KAJ8881341.1"/>
    </source>
</evidence>
<dbReference type="EMBL" id="JARBHB010000006">
    <property type="protein sequence ID" value="KAJ8881341.1"/>
    <property type="molecule type" value="Genomic_DNA"/>
</dbReference>
<comment type="caution">
    <text evidence="2">The sequence shown here is derived from an EMBL/GenBank/DDBJ whole genome shotgun (WGS) entry which is preliminary data.</text>
</comment>